<feature type="transmembrane region" description="Helical" evidence="6">
    <location>
        <begin position="273"/>
        <end position="291"/>
    </location>
</feature>
<dbReference type="EMBL" id="JAZHYP010000001">
    <property type="protein sequence ID" value="MEN3322629.1"/>
    <property type="molecule type" value="Genomic_DNA"/>
</dbReference>
<protein>
    <submittedName>
        <fullName evidence="7">O-antigen translocase</fullName>
    </submittedName>
</protein>
<evidence type="ECO:0000256" key="2">
    <source>
        <dbReference type="ARBA" id="ARBA00022475"/>
    </source>
</evidence>
<dbReference type="Pfam" id="PF01943">
    <property type="entry name" value="Polysacc_synt"/>
    <property type="match status" value="1"/>
</dbReference>
<accession>A0ABV0A6H9</accession>
<feature type="transmembrane region" description="Helical" evidence="6">
    <location>
        <begin position="311"/>
        <end position="333"/>
    </location>
</feature>
<comment type="caution">
    <text evidence="7">The sequence shown here is derived from an EMBL/GenBank/DDBJ whole genome shotgun (WGS) entry which is preliminary data.</text>
</comment>
<dbReference type="CDD" id="cd13125">
    <property type="entry name" value="MATE_like_10"/>
    <property type="match status" value="1"/>
</dbReference>
<gene>
    <name evidence="7" type="ORF">VP395_02730</name>
</gene>
<dbReference type="PANTHER" id="PTHR30250">
    <property type="entry name" value="PST FAMILY PREDICTED COLANIC ACID TRANSPORTER"/>
    <property type="match status" value="1"/>
</dbReference>
<feature type="transmembrane region" description="Helical" evidence="6">
    <location>
        <begin position="185"/>
        <end position="203"/>
    </location>
</feature>
<feature type="transmembrane region" description="Helical" evidence="6">
    <location>
        <begin position="402"/>
        <end position="422"/>
    </location>
</feature>
<dbReference type="InterPro" id="IPR002797">
    <property type="entry name" value="Polysacc_synth"/>
</dbReference>
<organism evidence="7 8">
    <name type="scientific">Mariniflexile soesokkakense</name>
    <dbReference type="NCBI Taxonomy" id="1343160"/>
    <lineage>
        <taxon>Bacteria</taxon>
        <taxon>Pseudomonadati</taxon>
        <taxon>Bacteroidota</taxon>
        <taxon>Flavobacteriia</taxon>
        <taxon>Flavobacteriales</taxon>
        <taxon>Flavobacteriaceae</taxon>
        <taxon>Mariniflexile</taxon>
    </lineage>
</organism>
<comment type="subcellular location">
    <subcellularLocation>
        <location evidence="1">Cell membrane</location>
        <topology evidence="1">Multi-pass membrane protein</topology>
    </subcellularLocation>
</comment>
<evidence type="ECO:0000256" key="4">
    <source>
        <dbReference type="ARBA" id="ARBA00022989"/>
    </source>
</evidence>
<dbReference type="Proteomes" id="UP001416393">
    <property type="component" value="Unassembled WGS sequence"/>
</dbReference>
<keyword evidence="5 6" id="KW-0472">Membrane</keyword>
<name>A0ABV0A6H9_9FLAO</name>
<evidence type="ECO:0000256" key="1">
    <source>
        <dbReference type="ARBA" id="ARBA00004651"/>
    </source>
</evidence>
<feature type="transmembrane region" description="Helical" evidence="6">
    <location>
        <begin position="56"/>
        <end position="77"/>
    </location>
</feature>
<evidence type="ECO:0000313" key="7">
    <source>
        <dbReference type="EMBL" id="MEN3322629.1"/>
    </source>
</evidence>
<keyword evidence="3 6" id="KW-0812">Transmembrane</keyword>
<dbReference type="PANTHER" id="PTHR30250:SF30">
    <property type="entry name" value="LIPID III FLIPPASE"/>
    <property type="match status" value="1"/>
</dbReference>
<keyword evidence="8" id="KW-1185">Reference proteome</keyword>
<dbReference type="InterPro" id="IPR050833">
    <property type="entry name" value="Poly_Biosynth_Transport"/>
</dbReference>
<keyword evidence="4 6" id="KW-1133">Transmembrane helix</keyword>
<evidence type="ECO:0000256" key="3">
    <source>
        <dbReference type="ARBA" id="ARBA00022692"/>
    </source>
</evidence>
<feature type="transmembrane region" description="Helical" evidence="6">
    <location>
        <begin position="21"/>
        <end position="44"/>
    </location>
</feature>
<feature type="transmembrane region" description="Helical" evidence="6">
    <location>
        <begin position="131"/>
        <end position="150"/>
    </location>
</feature>
<evidence type="ECO:0000313" key="8">
    <source>
        <dbReference type="Proteomes" id="UP001416393"/>
    </source>
</evidence>
<evidence type="ECO:0000256" key="5">
    <source>
        <dbReference type="ARBA" id="ARBA00023136"/>
    </source>
</evidence>
<feature type="transmembrane region" description="Helical" evidence="6">
    <location>
        <begin position="157"/>
        <end position="179"/>
    </location>
</feature>
<dbReference type="InterPro" id="IPR044550">
    <property type="entry name" value="WzxE"/>
</dbReference>
<reference evidence="7 8" key="1">
    <citation type="submission" date="2024-01" db="EMBL/GenBank/DDBJ databases">
        <title>Mariniflexile litorale sp. nov., isolated from the shallow sediments of the Sea of Japan.</title>
        <authorList>
            <person name="Romanenko L."/>
            <person name="Bystritskaya E."/>
            <person name="Isaeva M."/>
        </authorList>
    </citation>
    <scope>NUCLEOTIDE SEQUENCE [LARGE SCALE GENOMIC DNA]</scope>
    <source>
        <strain evidence="7 8">KCTC 32427</strain>
    </source>
</reference>
<sequence length="435" mass="49646">MKEFFKKIFYNQFFKVFSFNGIIVLGKLITSFIVSKVSAIYLGPSGYAIVGNLKNILQGVLGVTANGFESGLIKYIAENKQDKKQFNSVVSSAFALSVCLSLVVGFFLFVFSNQLSVFILKDASLAYVFKYLSIFLPLISLNFLVVYIVNGLQKFRLYTLLISISNVLNAVVTFLLVYFFNLNGALMASILIPVLSFVLSILIKDVRLFFVEAITNLKTISINFLRAISTYIVMAIYSTVLLSLSYLFIRNTIISNIDTSTAGLWEAMNKLSGFYMIFFSSLFTLYLLPLLASNKTVKGYVEIMRTYFKYLIPFVIILFLGILFFRVLLIKLFLTNEFLIVEQFFYLQLLGDFIKIIAFSFAYQFHAKKMVASYFITDAILYVSFYLLSMYGLKYYNLQGVFYAYIASTLLYLIAVCLFVFLNRTKHLKSESQTV</sequence>
<feature type="transmembrane region" description="Helical" evidence="6">
    <location>
        <begin position="89"/>
        <end position="111"/>
    </location>
</feature>
<feature type="transmembrane region" description="Helical" evidence="6">
    <location>
        <begin position="375"/>
        <end position="396"/>
    </location>
</feature>
<proteinExistence type="predicted"/>
<evidence type="ECO:0000256" key="6">
    <source>
        <dbReference type="SAM" id="Phobius"/>
    </source>
</evidence>
<dbReference type="RefSeq" id="WP_346240172.1">
    <property type="nucleotide sequence ID" value="NZ_JAZHYP010000001.1"/>
</dbReference>
<keyword evidence="2" id="KW-1003">Cell membrane</keyword>
<feature type="transmembrane region" description="Helical" evidence="6">
    <location>
        <begin position="224"/>
        <end position="249"/>
    </location>
</feature>
<feature type="transmembrane region" description="Helical" evidence="6">
    <location>
        <begin position="345"/>
        <end position="363"/>
    </location>
</feature>